<evidence type="ECO:0000256" key="1">
    <source>
        <dbReference type="SAM" id="MobiDB-lite"/>
    </source>
</evidence>
<accession>A0A150P636</accession>
<evidence type="ECO:0000313" key="3">
    <source>
        <dbReference type="Proteomes" id="UP000075604"/>
    </source>
</evidence>
<dbReference type="AlphaFoldDB" id="A0A150P636"/>
<protein>
    <submittedName>
        <fullName evidence="2">Uncharacterized protein</fullName>
    </submittedName>
</protein>
<organism evidence="2 3">
    <name type="scientific">Sorangium cellulosum</name>
    <name type="common">Polyangium cellulosum</name>
    <dbReference type="NCBI Taxonomy" id="56"/>
    <lineage>
        <taxon>Bacteria</taxon>
        <taxon>Pseudomonadati</taxon>
        <taxon>Myxococcota</taxon>
        <taxon>Polyangia</taxon>
        <taxon>Polyangiales</taxon>
        <taxon>Polyangiaceae</taxon>
        <taxon>Sorangium</taxon>
    </lineage>
</organism>
<sequence length="108" mass="11637">MKRVDLELGIRSFHGSELASSPRGLAPALAVERRRAAPAQHNACHAAHRGARGNPGHERDFLDTDYSASSKRGRRNLERGAPVISRCAAPHRRSAAPRGEPLSTGVRA</sequence>
<gene>
    <name evidence="2" type="ORF">BE04_48050</name>
</gene>
<feature type="region of interest" description="Disordered" evidence="1">
    <location>
        <begin position="37"/>
        <end position="108"/>
    </location>
</feature>
<name>A0A150P636_SORCE</name>
<reference evidence="2 3" key="1">
    <citation type="submission" date="2014-02" db="EMBL/GenBank/DDBJ databases">
        <title>The small core and large imbalanced accessory genome model reveals a collaborative survival strategy of Sorangium cellulosum strains in nature.</title>
        <authorList>
            <person name="Han K."/>
            <person name="Peng R."/>
            <person name="Blom J."/>
            <person name="Li Y.-Z."/>
        </authorList>
    </citation>
    <scope>NUCLEOTIDE SEQUENCE [LARGE SCALE GENOMIC DNA]</scope>
    <source>
        <strain evidence="2 3">So0157-18</strain>
    </source>
</reference>
<dbReference type="Proteomes" id="UP000075604">
    <property type="component" value="Unassembled WGS sequence"/>
</dbReference>
<comment type="caution">
    <text evidence="2">The sequence shown here is derived from an EMBL/GenBank/DDBJ whole genome shotgun (WGS) entry which is preliminary data.</text>
</comment>
<proteinExistence type="predicted"/>
<evidence type="ECO:0000313" key="2">
    <source>
        <dbReference type="EMBL" id="KYF51137.1"/>
    </source>
</evidence>
<dbReference type="EMBL" id="JELX01003856">
    <property type="protein sequence ID" value="KYF51137.1"/>
    <property type="molecule type" value="Genomic_DNA"/>
</dbReference>